<feature type="chain" id="PRO_5045651775" evidence="3">
    <location>
        <begin position="24"/>
        <end position="299"/>
    </location>
</feature>
<evidence type="ECO:0000313" key="5">
    <source>
        <dbReference type="EMBL" id="MFC0472827.1"/>
    </source>
</evidence>
<evidence type="ECO:0000313" key="6">
    <source>
        <dbReference type="Proteomes" id="UP001589838"/>
    </source>
</evidence>
<evidence type="ECO:0000259" key="4">
    <source>
        <dbReference type="Pfam" id="PF14257"/>
    </source>
</evidence>
<evidence type="ECO:0000256" key="3">
    <source>
        <dbReference type="SAM" id="SignalP"/>
    </source>
</evidence>
<keyword evidence="6" id="KW-1185">Reference proteome</keyword>
<feature type="signal peptide" evidence="3">
    <location>
        <begin position="1"/>
        <end position="23"/>
    </location>
</feature>
<keyword evidence="2" id="KW-0472">Membrane</keyword>
<protein>
    <submittedName>
        <fullName evidence="5">DUF4349 domain-containing protein</fullName>
    </submittedName>
</protein>
<dbReference type="PROSITE" id="PS51257">
    <property type="entry name" value="PROKAR_LIPOPROTEIN"/>
    <property type="match status" value="1"/>
</dbReference>
<keyword evidence="3" id="KW-0732">Signal</keyword>
<keyword evidence="2" id="KW-1133">Transmembrane helix</keyword>
<keyword evidence="2" id="KW-0812">Transmembrane</keyword>
<sequence>MNMKVILSTLFLLFLLLACSSQEQEAIQMDQAVYEQRDMAKTEENASIERADVESEILEPLPFRGESVEERMVIYQGYITIEVKDYVKAKDEIHAKIMELGGYVVESHYNEDAKGHLFGSIVLRIPKQDFQPFFDHFGNSDVKILEQHTHGSDVTEEFVDLESRLKAKRVVEERLLSFMDNADNTENLLKISNDLAKVQEEIEQMTGRKQYFENQVDFSTVTITIQENAIIGSTLQGDDLNTWERSKKLFIDTINVLITAASAIIVFLIGLSPIGLPIVILIGLTIYIKRNGKKNKEER</sequence>
<feature type="transmembrane region" description="Helical" evidence="2">
    <location>
        <begin position="256"/>
        <end position="288"/>
    </location>
</feature>
<dbReference type="InterPro" id="IPR025645">
    <property type="entry name" value="DUF4349"/>
</dbReference>
<proteinExistence type="predicted"/>
<name>A0ABV6KHL2_9BACI</name>
<reference evidence="5 6" key="1">
    <citation type="submission" date="2024-09" db="EMBL/GenBank/DDBJ databases">
        <authorList>
            <person name="Sun Q."/>
            <person name="Mori K."/>
        </authorList>
    </citation>
    <scope>NUCLEOTIDE SEQUENCE [LARGE SCALE GENOMIC DNA]</scope>
    <source>
        <strain evidence="5 6">NCAIM B.02610</strain>
    </source>
</reference>
<keyword evidence="1" id="KW-0175">Coiled coil</keyword>
<dbReference type="RefSeq" id="WP_335962667.1">
    <property type="nucleotide sequence ID" value="NZ_JAXBLX010000032.1"/>
</dbReference>
<dbReference type="EMBL" id="JBHLUX010000088">
    <property type="protein sequence ID" value="MFC0472827.1"/>
    <property type="molecule type" value="Genomic_DNA"/>
</dbReference>
<feature type="domain" description="DUF4349" evidence="4">
    <location>
        <begin position="71"/>
        <end position="284"/>
    </location>
</feature>
<evidence type="ECO:0000256" key="2">
    <source>
        <dbReference type="SAM" id="Phobius"/>
    </source>
</evidence>
<gene>
    <name evidence="5" type="ORF">ACFFHM_20650</name>
</gene>
<evidence type="ECO:0000256" key="1">
    <source>
        <dbReference type="SAM" id="Coils"/>
    </source>
</evidence>
<dbReference type="Proteomes" id="UP001589838">
    <property type="component" value="Unassembled WGS sequence"/>
</dbReference>
<accession>A0ABV6KHL2</accession>
<comment type="caution">
    <text evidence="5">The sequence shown here is derived from an EMBL/GenBank/DDBJ whole genome shotgun (WGS) entry which is preliminary data.</text>
</comment>
<feature type="coiled-coil region" evidence="1">
    <location>
        <begin position="188"/>
        <end position="215"/>
    </location>
</feature>
<dbReference type="Pfam" id="PF14257">
    <property type="entry name" value="DUF4349"/>
    <property type="match status" value="1"/>
</dbReference>
<organism evidence="5 6">
    <name type="scientific">Halalkalibacter kiskunsagensis</name>
    <dbReference type="NCBI Taxonomy" id="1548599"/>
    <lineage>
        <taxon>Bacteria</taxon>
        <taxon>Bacillati</taxon>
        <taxon>Bacillota</taxon>
        <taxon>Bacilli</taxon>
        <taxon>Bacillales</taxon>
        <taxon>Bacillaceae</taxon>
        <taxon>Halalkalibacter</taxon>
    </lineage>
</organism>